<dbReference type="PANTHER" id="PTHR45919">
    <property type="entry name" value="GDP-MAN:MAN(3)GLCNAC(2)-PP-DOL ALPHA-1,2-MANNOSYLTRANSFERASE"/>
    <property type="match status" value="1"/>
</dbReference>
<proteinExistence type="predicted"/>
<dbReference type="PANTHER" id="PTHR45919:SF1">
    <property type="entry name" value="GDP-MAN:MAN(3)GLCNAC(2)-PP-DOL ALPHA-1,2-MANNOSYLTRANSFERASE"/>
    <property type="match status" value="1"/>
</dbReference>
<protein>
    <recommendedName>
        <fullName evidence="6">Glycosyl transferase family 1 domain-containing protein</fullName>
    </recommendedName>
</protein>
<evidence type="ECO:0000313" key="5">
    <source>
        <dbReference type="Proteomes" id="UP001230188"/>
    </source>
</evidence>
<dbReference type="Pfam" id="PF18922">
    <property type="entry name" value="DUF5672"/>
    <property type="match status" value="1"/>
</dbReference>
<name>A0AAD7UEY2_9STRA</name>
<evidence type="ECO:0000313" key="4">
    <source>
        <dbReference type="EMBL" id="KAJ8602629.1"/>
    </source>
</evidence>
<keyword evidence="1" id="KW-0808">Transferase</keyword>
<dbReference type="InterPro" id="IPR001296">
    <property type="entry name" value="Glyco_trans_1"/>
</dbReference>
<accession>A0AAD7UEY2</accession>
<organism evidence="4 5">
    <name type="scientific">Chrysophaeum taylorii</name>
    <dbReference type="NCBI Taxonomy" id="2483200"/>
    <lineage>
        <taxon>Eukaryota</taxon>
        <taxon>Sar</taxon>
        <taxon>Stramenopiles</taxon>
        <taxon>Ochrophyta</taxon>
        <taxon>Pelagophyceae</taxon>
        <taxon>Pelagomonadales</taxon>
        <taxon>Pelagomonadaceae</taxon>
        <taxon>Chrysophaeum</taxon>
    </lineage>
</organism>
<reference evidence="4" key="1">
    <citation type="submission" date="2023-01" db="EMBL/GenBank/DDBJ databases">
        <title>Metagenome sequencing of chrysophaentin producing Chrysophaeum taylorii.</title>
        <authorList>
            <person name="Davison J."/>
            <person name="Bewley C."/>
        </authorList>
    </citation>
    <scope>NUCLEOTIDE SEQUENCE</scope>
    <source>
        <strain evidence="4">NIES-1699</strain>
    </source>
</reference>
<dbReference type="GO" id="GO:0006487">
    <property type="term" value="P:protein N-linked glycosylation"/>
    <property type="evidence" value="ECO:0007669"/>
    <property type="project" value="TreeGrafter"/>
</dbReference>
<dbReference type="InterPro" id="IPR043729">
    <property type="entry name" value="DUF5672"/>
</dbReference>
<dbReference type="Proteomes" id="UP001230188">
    <property type="component" value="Unassembled WGS sequence"/>
</dbReference>
<feature type="domain" description="Glycosyl transferase family 1" evidence="2">
    <location>
        <begin position="399"/>
        <end position="556"/>
    </location>
</feature>
<dbReference type="Pfam" id="PF00534">
    <property type="entry name" value="Glycos_transf_1"/>
    <property type="match status" value="1"/>
</dbReference>
<dbReference type="SUPFAM" id="SSF53756">
    <property type="entry name" value="UDP-Glycosyltransferase/glycogen phosphorylase"/>
    <property type="match status" value="1"/>
</dbReference>
<dbReference type="EMBL" id="JAQMWT010000373">
    <property type="protein sequence ID" value="KAJ8602629.1"/>
    <property type="molecule type" value="Genomic_DNA"/>
</dbReference>
<keyword evidence="5" id="KW-1185">Reference proteome</keyword>
<evidence type="ECO:0000256" key="1">
    <source>
        <dbReference type="ARBA" id="ARBA00022676"/>
    </source>
</evidence>
<sequence>MTSGSSSSSSSSSSVRHHHRTHAAAATTILAAAVLVLVLLFRWSSSPTTAAAAAVVVEKKEPAAAAVTPPPPPPPPEKDEEVVFAEGQDHLRLAFRPRVLPATTWVLQTKEIEKRWAISQEEAFAACLERAKKCAGMCWHGADWTFFYARADDKTPGYERIPPDHPQASPGWKCYTRSSPPQAPLPKGCPTTCRAPCSAVATPYHLVPGGGEKYLLSVVRALQTIDHFVDVLVTPENKCGTKRCVEHAAKVLGVELRADGFQVCVDPFSKFAAAKLDADPQYLTFFLLGNDKLPSIPALGQISVYMNQFPFDGAKRVSRKAVAHLSTYDAVVFNSLYSLGWWDTFAAKSMSALAKTRTPRPIRHVVYPPVDLMVDSVDLNSPRPPHVVLIGRFFDGRQGKRHLAAIDAFELLKQQQQQRLATTRTPSSIKLFLVGARVPKFDGYLEKVRRRAANVGDVIVLADASNRQLKSILSNSSVVWSLTGFGRIEAEDPADAEHYGIGVVEAMSAGAIPVLLDKGGLREIVQRTNVDDAKPVGYLCRTLSDFARSTRDVFENGGDRLAARAHAESVSSDRFSREYQDLVHRGHMARFWQRLRRTIAGRTLRVASRRASNLAAVMVEFGADVTIPLVVKSNLLMLPCEWRLHVFHSAANRGFMERALVDIKDVRFTTLEKTDAVNSLFKTAGFWHLLEAEHVLVFSRESLLLRPGAHDFSSTHAYIGAPWHPDSSIYERLSRNVTVGDGGLSVRSTRAMLAVLAKYGNDWVKAHPEEHEDVFFARHLPSVGYRPATVDEAAAFAIQVPHPDHPRAKPVGIHQVWRATTPRQALLYLWTLIKNIDIPDDRGLADRHACASRSSSSL</sequence>
<feature type="domain" description="DUF5672" evidence="3">
    <location>
        <begin position="665"/>
        <end position="814"/>
    </location>
</feature>
<evidence type="ECO:0000259" key="3">
    <source>
        <dbReference type="Pfam" id="PF18922"/>
    </source>
</evidence>
<evidence type="ECO:0000259" key="2">
    <source>
        <dbReference type="Pfam" id="PF00534"/>
    </source>
</evidence>
<dbReference type="GO" id="GO:0016020">
    <property type="term" value="C:membrane"/>
    <property type="evidence" value="ECO:0007669"/>
    <property type="project" value="TreeGrafter"/>
</dbReference>
<evidence type="ECO:0008006" key="6">
    <source>
        <dbReference type="Google" id="ProtNLM"/>
    </source>
</evidence>
<dbReference type="InterPro" id="IPR038013">
    <property type="entry name" value="ALG11"/>
</dbReference>
<dbReference type="AlphaFoldDB" id="A0AAD7UEY2"/>
<gene>
    <name evidence="4" type="ORF">CTAYLR_004084</name>
</gene>
<comment type="caution">
    <text evidence="4">The sequence shown here is derived from an EMBL/GenBank/DDBJ whole genome shotgun (WGS) entry which is preliminary data.</text>
</comment>
<dbReference type="GO" id="GO:0004377">
    <property type="term" value="F:GDP-Man:Man(3)GlcNAc(2)-PP-Dol alpha-1,2-mannosyltransferase activity"/>
    <property type="evidence" value="ECO:0007669"/>
    <property type="project" value="InterPro"/>
</dbReference>
<dbReference type="Gene3D" id="3.40.50.2000">
    <property type="entry name" value="Glycogen Phosphorylase B"/>
    <property type="match status" value="1"/>
</dbReference>
<keyword evidence="1" id="KW-0328">Glycosyltransferase</keyword>